<organism evidence="6 7">
    <name type="scientific">Massiliimalia timonensis</name>
    <dbReference type="NCBI Taxonomy" id="1987501"/>
    <lineage>
        <taxon>Bacteria</taxon>
        <taxon>Bacillati</taxon>
        <taxon>Bacillota</taxon>
        <taxon>Clostridia</taxon>
        <taxon>Eubacteriales</taxon>
        <taxon>Oscillospiraceae</taxon>
        <taxon>Massiliimalia</taxon>
    </lineage>
</organism>
<dbReference type="InterPro" id="IPR009061">
    <property type="entry name" value="DNA-bd_dom_put_sf"/>
</dbReference>
<dbReference type="EMBL" id="JACRTL010000007">
    <property type="protein sequence ID" value="MBC8611646.1"/>
    <property type="molecule type" value="Genomic_DNA"/>
</dbReference>
<keyword evidence="4" id="KW-0804">Transcription</keyword>
<evidence type="ECO:0000256" key="1">
    <source>
        <dbReference type="ARBA" id="ARBA00022491"/>
    </source>
</evidence>
<evidence type="ECO:0000256" key="2">
    <source>
        <dbReference type="ARBA" id="ARBA00023015"/>
    </source>
</evidence>
<name>A0A8J6P2A9_9FIRM</name>
<dbReference type="Gene3D" id="1.10.1660.10">
    <property type="match status" value="1"/>
</dbReference>
<dbReference type="AlphaFoldDB" id="A0A8J6P2A9"/>
<dbReference type="GO" id="GO:0003677">
    <property type="term" value="F:DNA binding"/>
    <property type="evidence" value="ECO:0007669"/>
    <property type="project" value="UniProtKB-KW"/>
</dbReference>
<dbReference type="PROSITE" id="PS50937">
    <property type="entry name" value="HTH_MERR_2"/>
    <property type="match status" value="1"/>
</dbReference>
<dbReference type="RefSeq" id="WP_093989742.1">
    <property type="nucleotide sequence ID" value="NZ_FYDD01000004.1"/>
</dbReference>
<evidence type="ECO:0000313" key="6">
    <source>
        <dbReference type="EMBL" id="MBC8611646.1"/>
    </source>
</evidence>
<reference evidence="6" key="1">
    <citation type="submission" date="2020-08" db="EMBL/GenBank/DDBJ databases">
        <title>Genome public.</title>
        <authorList>
            <person name="Liu C."/>
            <person name="Sun Q."/>
        </authorList>
    </citation>
    <scope>NUCLEOTIDE SEQUENCE</scope>
    <source>
        <strain evidence="6">NSJ-15</strain>
    </source>
</reference>
<dbReference type="SMART" id="SM00422">
    <property type="entry name" value="HTH_MERR"/>
    <property type="match status" value="1"/>
</dbReference>
<dbReference type="OrthoDB" id="6160at2"/>
<proteinExistence type="predicted"/>
<dbReference type="InterPro" id="IPR000551">
    <property type="entry name" value="MerR-type_HTH_dom"/>
</dbReference>
<dbReference type="InterPro" id="IPR047057">
    <property type="entry name" value="MerR_fam"/>
</dbReference>
<keyword evidence="2" id="KW-0805">Transcription regulation</keyword>
<evidence type="ECO:0000256" key="3">
    <source>
        <dbReference type="ARBA" id="ARBA00023125"/>
    </source>
</evidence>
<dbReference type="GO" id="GO:0003700">
    <property type="term" value="F:DNA-binding transcription factor activity"/>
    <property type="evidence" value="ECO:0007669"/>
    <property type="project" value="InterPro"/>
</dbReference>
<dbReference type="PRINTS" id="PR00040">
    <property type="entry name" value="HTHMERR"/>
</dbReference>
<gene>
    <name evidence="6" type="ORF">H8702_11150</name>
</gene>
<dbReference type="Proteomes" id="UP000632659">
    <property type="component" value="Unassembled WGS sequence"/>
</dbReference>
<dbReference type="SUPFAM" id="SSF46955">
    <property type="entry name" value="Putative DNA-binding domain"/>
    <property type="match status" value="1"/>
</dbReference>
<evidence type="ECO:0000256" key="4">
    <source>
        <dbReference type="ARBA" id="ARBA00023163"/>
    </source>
</evidence>
<dbReference type="PANTHER" id="PTHR30204">
    <property type="entry name" value="REDOX-CYCLING DRUG-SENSING TRANSCRIPTIONAL ACTIVATOR SOXR"/>
    <property type="match status" value="1"/>
</dbReference>
<evidence type="ECO:0000313" key="7">
    <source>
        <dbReference type="Proteomes" id="UP000632659"/>
    </source>
</evidence>
<dbReference type="CDD" id="cd01109">
    <property type="entry name" value="HTH_YyaN"/>
    <property type="match status" value="1"/>
</dbReference>
<evidence type="ECO:0000259" key="5">
    <source>
        <dbReference type="PROSITE" id="PS50937"/>
    </source>
</evidence>
<dbReference type="PANTHER" id="PTHR30204:SF69">
    <property type="entry name" value="MERR-FAMILY TRANSCRIPTIONAL REGULATOR"/>
    <property type="match status" value="1"/>
</dbReference>
<keyword evidence="7" id="KW-1185">Reference proteome</keyword>
<protein>
    <submittedName>
        <fullName evidence="6">MerR family transcriptional regulator</fullName>
    </submittedName>
</protein>
<sequence length="123" mass="14463">MYHVKELARLAGVTEHTIRFYTDQDLLPCRRDANNRRIFDESAVETLTVIQCLKHCGMSIEAIKRYTDLYKLGDVSLHDRYQIILEQRELAYQRLQEAQEVVAYMEQKVAYYEQAMAAKSNNI</sequence>
<feature type="domain" description="HTH merR-type" evidence="5">
    <location>
        <begin position="1"/>
        <end position="69"/>
    </location>
</feature>
<comment type="caution">
    <text evidence="6">The sequence shown here is derived from an EMBL/GenBank/DDBJ whole genome shotgun (WGS) entry which is preliminary data.</text>
</comment>
<accession>A0A8J6P2A9</accession>
<keyword evidence="3" id="KW-0238">DNA-binding</keyword>
<dbReference type="Pfam" id="PF13411">
    <property type="entry name" value="MerR_1"/>
    <property type="match status" value="1"/>
</dbReference>
<keyword evidence="1" id="KW-0678">Repressor</keyword>